<dbReference type="Proteomes" id="UP000830729">
    <property type="component" value="Plasmid unnamed2"/>
</dbReference>
<dbReference type="RefSeq" id="WP_248652955.1">
    <property type="nucleotide sequence ID" value="NZ_CP096661.1"/>
</dbReference>
<sequence length="122" mass="13807">MSKIRPGELDDRRSNEDVVVLDIRPREDYQRDHIEGSHNAPVYGDLRQGNTGSLDDYLDQIPNDSKVVTVCKAGVVAQKATTHLEEQGYDATTLSGGYTGWRHYAENTLLYRVLSTLRRFLP</sequence>
<dbReference type="EMBL" id="CP096661">
    <property type="protein sequence ID" value="UPV76922.1"/>
    <property type="molecule type" value="Genomic_DNA"/>
</dbReference>
<dbReference type="CDD" id="cd00158">
    <property type="entry name" value="RHOD"/>
    <property type="match status" value="1"/>
</dbReference>
<dbReference type="KEGG" id="halx:M0R89_20905"/>
<protein>
    <submittedName>
        <fullName evidence="2">Rhodanese-like domain-containing protein</fullName>
    </submittedName>
</protein>
<dbReference type="SMART" id="SM00450">
    <property type="entry name" value="RHOD"/>
    <property type="match status" value="1"/>
</dbReference>
<dbReference type="Gene3D" id="3.40.250.10">
    <property type="entry name" value="Rhodanese-like domain"/>
    <property type="match status" value="1"/>
</dbReference>
<evidence type="ECO:0000259" key="1">
    <source>
        <dbReference type="PROSITE" id="PS50206"/>
    </source>
</evidence>
<accession>A0A8U0I0I6</accession>
<keyword evidence="2" id="KW-0614">Plasmid</keyword>
<geneLocation type="plasmid" evidence="2 3">
    <name>unnamed2</name>
</geneLocation>
<name>A0A8U0I0I6_9EURY</name>
<dbReference type="Pfam" id="PF00581">
    <property type="entry name" value="Rhodanese"/>
    <property type="match status" value="1"/>
</dbReference>
<reference evidence="2 3" key="1">
    <citation type="submission" date="2022-04" db="EMBL/GenBank/DDBJ databases">
        <title>Diverse halophilic archaea isolated from saline environments.</title>
        <authorList>
            <person name="Cui H.-L."/>
        </authorList>
    </citation>
    <scope>NUCLEOTIDE SEQUENCE [LARGE SCALE GENOMIC DNA]</scope>
    <source>
        <strain evidence="2 3">XZYJT49</strain>
        <plasmid evidence="2 3">unnamed2</plasmid>
    </source>
</reference>
<dbReference type="GeneID" id="72187714"/>
<dbReference type="InterPro" id="IPR036873">
    <property type="entry name" value="Rhodanese-like_dom_sf"/>
</dbReference>
<dbReference type="PANTHER" id="PTHR43031:SF16">
    <property type="entry name" value="OXIDOREDUCTASE"/>
    <property type="match status" value="1"/>
</dbReference>
<dbReference type="InterPro" id="IPR001763">
    <property type="entry name" value="Rhodanese-like_dom"/>
</dbReference>
<dbReference type="SUPFAM" id="SSF52821">
    <property type="entry name" value="Rhodanese/Cell cycle control phosphatase"/>
    <property type="match status" value="1"/>
</dbReference>
<keyword evidence="3" id="KW-1185">Reference proteome</keyword>
<dbReference type="InterPro" id="IPR050229">
    <property type="entry name" value="GlpE_sulfurtransferase"/>
</dbReference>
<gene>
    <name evidence="2" type="ORF">M0R89_20905</name>
</gene>
<evidence type="ECO:0000313" key="2">
    <source>
        <dbReference type="EMBL" id="UPV76922.1"/>
    </source>
</evidence>
<dbReference type="PROSITE" id="PS50206">
    <property type="entry name" value="RHODANESE_3"/>
    <property type="match status" value="1"/>
</dbReference>
<dbReference type="PANTHER" id="PTHR43031">
    <property type="entry name" value="FAD-DEPENDENT OXIDOREDUCTASE"/>
    <property type="match status" value="1"/>
</dbReference>
<feature type="domain" description="Rhodanese" evidence="1">
    <location>
        <begin position="14"/>
        <end position="110"/>
    </location>
</feature>
<evidence type="ECO:0000313" key="3">
    <source>
        <dbReference type="Proteomes" id="UP000830729"/>
    </source>
</evidence>
<dbReference type="AlphaFoldDB" id="A0A8U0I0I6"/>
<proteinExistence type="predicted"/>
<organism evidence="2 3">
    <name type="scientific">Halorussus limi</name>
    <dbReference type="NCBI Taxonomy" id="2938695"/>
    <lineage>
        <taxon>Archaea</taxon>
        <taxon>Methanobacteriati</taxon>
        <taxon>Methanobacteriota</taxon>
        <taxon>Stenosarchaea group</taxon>
        <taxon>Halobacteria</taxon>
        <taxon>Halobacteriales</taxon>
        <taxon>Haladaptataceae</taxon>
        <taxon>Halorussus</taxon>
    </lineage>
</organism>